<sequence length="153" mass="17592">MEELLNEYGASHRDPLNKKLHWACVPVIVWTVVALLWALPFPNGWQPEGIPLNWALIALVLAQVYYFRLSFQLGLGVLLFHVFLLWLTSIVDTAAPWPLWAIAVSLFIIAWIGQFIGHAIEGKRPSFFKDLQFLLVGPAWLMSFLYERLGLRY</sequence>
<keyword evidence="1" id="KW-0812">Transmembrane</keyword>
<accession>A0AAW9RAN9</accession>
<proteinExistence type="predicted"/>
<dbReference type="GO" id="GO:0016020">
    <property type="term" value="C:membrane"/>
    <property type="evidence" value="ECO:0007669"/>
    <property type="project" value="GOC"/>
</dbReference>
<dbReference type="RefSeq" id="WP_354696424.1">
    <property type="nucleotide sequence ID" value="NZ_JAZHOG010000011.1"/>
</dbReference>
<evidence type="ECO:0000256" key="1">
    <source>
        <dbReference type="SAM" id="Phobius"/>
    </source>
</evidence>
<protein>
    <submittedName>
        <fullName evidence="2">Mpo1-like protein</fullName>
    </submittedName>
</protein>
<name>A0AAW9RAN9_9GAMM</name>
<evidence type="ECO:0000313" key="2">
    <source>
        <dbReference type="EMBL" id="MEJ8569102.1"/>
    </source>
</evidence>
<dbReference type="GO" id="GO:0046521">
    <property type="term" value="P:sphingoid catabolic process"/>
    <property type="evidence" value="ECO:0007669"/>
    <property type="project" value="TreeGrafter"/>
</dbReference>
<dbReference type="Proteomes" id="UP001359886">
    <property type="component" value="Unassembled WGS sequence"/>
</dbReference>
<dbReference type="Pfam" id="PF06127">
    <property type="entry name" value="Mpo1-like"/>
    <property type="match status" value="1"/>
</dbReference>
<feature type="transmembrane region" description="Helical" evidence="1">
    <location>
        <begin position="20"/>
        <end position="38"/>
    </location>
</feature>
<reference evidence="2 3" key="1">
    <citation type="submission" date="2024-02" db="EMBL/GenBank/DDBJ databases">
        <title>A novel Wenzhouxiangellaceae bacterium, isolated from coastal sediments.</title>
        <authorList>
            <person name="Du Z.-J."/>
            <person name="Ye Y.-Q."/>
            <person name="Zhang X.-Y."/>
        </authorList>
    </citation>
    <scope>NUCLEOTIDE SEQUENCE [LARGE SCALE GENOMIC DNA]</scope>
    <source>
        <strain evidence="2 3">CH-27</strain>
    </source>
</reference>
<evidence type="ECO:0000313" key="3">
    <source>
        <dbReference type="Proteomes" id="UP001359886"/>
    </source>
</evidence>
<feature type="transmembrane region" description="Helical" evidence="1">
    <location>
        <begin position="97"/>
        <end position="120"/>
    </location>
</feature>
<keyword evidence="1" id="KW-1133">Transmembrane helix</keyword>
<dbReference type="EMBL" id="JAZHOG010000011">
    <property type="protein sequence ID" value="MEJ8569102.1"/>
    <property type="molecule type" value="Genomic_DNA"/>
</dbReference>
<keyword evidence="3" id="KW-1185">Reference proteome</keyword>
<feature type="transmembrane region" description="Helical" evidence="1">
    <location>
        <begin position="73"/>
        <end position="91"/>
    </location>
</feature>
<comment type="caution">
    <text evidence="2">The sequence shown here is derived from an EMBL/GenBank/DDBJ whole genome shotgun (WGS) entry which is preliminary data.</text>
</comment>
<dbReference type="AlphaFoldDB" id="A0AAW9RAN9"/>
<gene>
    <name evidence="2" type="ORF">V3330_15840</name>
</gene>
<dbReference type="InterPro" id="IPR009305">
    <property type="entry name" value="Mpo1-like"/>
</dbReference>
<dbReference type="PANTHER" id="PTHR28026:SF9">
    <property type="entry name" value="2-HYDROXY-PALMITIC ACID DIOXYGENASE MPO1"/>
    <property type="match status" value="1"/>
</dbReference>
<feature type="transmembrane region" description="Helical" evidence="1">
    <location>
        <begin position="127"/>
        <end position="146"/>
    </location>
</feature>
<keyword evidence="1" id="KW-0472">Membrane</keyword>
<dbReference type="PANTHER" id="PTHR28026">
    <property type="entry name" value="DUF962 DOMAIN PROTEIN (AFU_ORTHOLOGUE AFUA_8G05310)"/>
    <property type="match status" value="1"/>
</dbReference>
<organism evidence="2 3">
    <name type="scientific">Elongatibacter sediminis</name>
    <dbReference type="NCBI Taxonomy" id="3119006"/>
    <lineage>
        <taxon>Bacteria</taxon>
        <taxon>Pseudomonadati</taxon>
        <taxon>Pseudomonadota</taxon>
        <taxon>Gammaproteobacteria</taxon>
        <taxon>Chromatiales</taxon>
        <taxon>Wenzhouxiangellaceae</taxon>
        <taxon>Elongatibacter</taxon>
    </lineage>
</organism>